<keyword evidence="8" id="KW-1185">Reference proteome</keyword>
<dbReference type="Gramene" id="PNT61064">
    <property type="protein sequence ID" value="PNT61064"/>
    <property type="gene ID" value="BRADI_5g09880v3"/>
</dbReference>
<dbReference type="PROSITE" id="PS00108">
    <property type="entry name" value="PROTEIN_KINASE_ST"/>
    <property type="match status" value="1"/>
</dbReference>
<keyword evidence="3" id="KW-0833">Ubl conjugation pathway</keyword>
<dbReference type="RefSeq" id="XP_014751322.1">
    <property type="nucleotide sequence ID" value="XM_014895836.2"/>
</dbReference>
<evidence type="ECO:0000256" key="3">
    <source>
        <dbReference type="ARBA" id="ARBA00022786"/>
    </source>
</evidence>
<feature type="domain" description="Protein kinase" evidence="5">
    <location>
        <begin position="248"/>
        <end position="482"/>
    </location>
</feature>
<dbReference type="SMART" id="SM00220">
    <property type="entry name" value="S_TKc"/>
    <property type="match status" value="1"/>
</dbReference>
<dbReference type="EC" id="2.3.2.27" evidence="2"/>
<evidence type="ECO:0000313" key="6">
    <source>
        <dbReference type="EMBL" id="KQJ82589.1"/>
    </source>
</evidence>
<dbReference type="Proteomes" id="UP000008810">
    <property type="component" value="Chromosome 5"/>
</dbReference>
<dbReference type="STRING" id="15368.I1IXN5"/>
<gene>
    <name evidence="7" type="primary">LOC100833970</name>
    <name evidence="6" type="ORF">BRADI_5g09880v3</name>
</gene>
<accession>I1IXN5</accession>
<dbReference type="Pfam" id="PF07714">
    <property type="entry name" value="PK_Tyr_Ser-Thr"/>
    <property type="match status" value="1"/>
</dbReference>
<dbReference type="Gramene" id="KQJ82589">
    <property type="protein sequence ID" value="KQJ82589"/>
    <property type="gene ID" value="BRADI_5g09880v3"/>
</dbReference>
<sequence length="482" mass="53711">MGVGKGNNDEKGRVMGFKTEGEPRDFSQTSDAHDLLRLALQEKAPPDFVAGARLKMDKVIATEMHALGLEAPAELVAQVRERVEEEIQREAANTDSKPPLRQNLPIIEQKRAASNSGEGKIKGIGEDENRQEKKVTDAIVHFVDESENRKMFQQFEKHKKYMDMPHLADHLKEDPGMFSRIGLTTPGAVVALPLCSDCPEEFKVTDKETDFLKMKTRLAIYYQFRSWIEDETSKLFVELEPSAIENAIRGQTPFAKGGFGDVYKAYINGSEVALKIPRNLNIATEKEAFHKEVAILRRIRHRNLVALKGACITKCALAYEFMPNFTLDERLSAGMLHLFRCDDRVQVAIDISTALVFLHATSPVPIVHGDLKPANVLFDLNMCAKLSDFGISRHLNETTLSGTPSHITGSPKGSGPYMDPEFAATRTLTPQSDIFAFGIVLLQLVTGQGASGLRIFISEKLECSKTRSEENMKKNYLQDTLS</sequence>
<evidence type="ECO:0000256" key="4">
    <source>
        <dbReference type="SAM" id="MobiDB-lite"/>
    </source>
</evidence>
<dbReference type="EnsemblPlants" id="PNT61064">
    <property type="protein sequence ID" value="PNT61064"/>
    <property type="gene ID" value="BRADI_5g09880v3"/>
</dbReference>
<dbReference type="RefSeq" id="XP_014751320.1">
    <property type="nucleotide sequence ID" value="XM_014895834.2"/>
</dbReference>
<dbReference type="InterPro" id="IPR000719">
    <property type="entry name" value="Prot_kinase_dom"/>
</dbReference>
<proteinExistence type="predicted"/>
<dbReference type="RefSeq" id="XP_014751323.1">
    <property type="nucleotide sequence ID" value="XM_014895837.2"/>
</dbReference>
<dbReference type="InterPro" id="IPR051348">
    <property type="entry name" value="U-box_ubiquitin_ligases"/>
</dbReference>
<dbReference type="InterPro" id="IPR001245">
    <property type="entry name" value="Ser-Thr/Tyr_kinase_cat_dom"/>
</dbReference>
<dbReference type="GeneID" id="100833970"/>
<dbReference type="RefSeq" id="XP_014751324.1">
    <property type="nucleotide sequence ID" value="XM_014895838.2"/>
</dbReference>
<dbReference type="InterPro" id="IPR008271">
    <property type="entry name" value="Ser/Thr_kinase_AS"/>
</dbReference>
<feature type="region of interest" description="Disordered" evidence="4">
    <location>
        <begin position="1"/>
        <end position="28"/>
    </location>
</feature>
<dbReference type="KEGG" id="bdi:100833970"/>
<dbReference type="GO" id="GO:0004672">
    <property type="term" value="F:protein kinase activity"/>
    <property type="evidence" value="ECO:0007669"/>
    <property type="project" value="InterPro"/>
</dbReference>
<evidence type="ECO:0000256" key="1">
    <source>
        <dbReference type="ARBA" id="ARBA00000900"/>
    </source>
</evidence>
<dbReference type="EMBL" id="CM000884">
    <property type="protein sequence ID" value="KQJ82589.1"/>
    <property type="molecule type" value="Genomic_DNA"/>
</dbReference>
<dbReference type="PANTHER" id="PTHR45647:SF154">
    <property type="entry name" value="OS11G0618300 PROTEIN"/>
    <property type="match status" value="1"/>
</dbReference>
<dbReference type="SUPFAM" id="SSF56112">
    <property type="entry name" value="Protein kinase-like (PK-like)"/>
    <property type="match status" value="1"/>
</dbReference>
<dbReference type="PROSITE" id="PS50011">
    <property type="entry name" value="PROTEIN_KINASE_DOM"/>
    <property type="match status" value="1"/>
</dbReference>
<dbReference type="EnsemblPlants" id="KQJ82589">
    <property type="protein sequence ID" value="KQJ82589"/>
    <property type="gene ID" value="BRADI_5g09880v3"/>
</dbReference>
<reference evidence="6" key="2">
    <citation type="submission" date="2017-06" db="EMBL/GenBank/DDBJ databases">
        <title>WGS assembly of Brachypodium distachyon.</title>
        <authorList>
            <consortium name="The International Brachypodium Initiative"/>
            <person name="Lucas S."/>
            <person name="Harmon-Smith M."/>
            <person name="Lail K."/>
            <person name="Tice H."/>
            <person name="Grimwood J."/>
            <person name="Bruce D."/>
            <person name="Barry K."/>
            <person name="Shu S."/>
            <person name="Lindquist E."/>
            <person name="Wang M."/>
            <person name="Pitluck S."/>
            <person name="Vogel J.P."/>
            <person name="Garvin D.F."/>
            <person name="Mockler T.C."/>
            <person name="Schmutz J."/>
            <person name="Rokhsar D."/>
            <person name="Bevan M.W."/>
        </authorList>
    </citation>
    <scope>NUCLEOTIDE SEQUENCE</scope>
    <source>
        <strain evidence="6">Bd21</strain>
    </source>
</reference>
<comment type="catalytic activity">
    <reaction evidence="1">
        <text>S-ubiquitinyl-[E2 ubiquitin-conjugating enzyme]-L-cysteine + [acceptor protein]-L-lysine = [E2 ubiquitin-conjugating enzyme]-L-cysteine + N(6)-ubiquitinyl-[acceptor protein]-L-lysine.</text>
        <dbReference type="EC" id="2.3.2.27"/>
    </reaction>
</comment>
<dbReference type="EnsemblPlants" id="PNT61065">
    <property type="protein sequence ID" value="PNT61065"/>
    <property type="gene ID" value="BRADI_5g09880v3"/>
</dbReference>
<dbReference type="eggNOG" id="ENOG502QQ1P">
    <property type="taxonomic scope" value="Eukaryota"/>
</dbReference>
<dbReference type="AlphaFoldDB" id="I1IXN5"/>
<dbReference type="RefSeq" id="XP_014751321.1">
    <property type="nucleotide sequence ID" value="XM_014895835.2"/>
</dbReference>
<dbReference type="InterPro" id="IPR011009">
    <property type="entry name" value="Kinase-like_dom_sf"/>
</dbReference>
<evidence type="ECO:0000259" key="5">
    <source>
        <dbReference type="PROSITE" id="PS50011"/>
    </source>
</evidence>
<dbReference type="Gramene" id="PNT61065">
    <property type="protein sequence ID" value="PNT61065"/>
    <property type="gene ID" value="BRADI_5g09880v3"/>
</dbReference>
<dbReference type="PANTHER" id="PTHR45647">
    <property type="entry name" value="OS02G0152300 PROTEIN"/>
    <property type="match status" value="1"/>
</dbReference>
<dbReference type="GO" id="GO:0005524">
    <property type="term" value="F:ATP binding"/>
    <property type="evidence" value="ECO:0007669"/>
    <property type="project" value="InterPro"/>
</dbReference>
<evidence type="ECO:0000256" key="2">
    <source>
        <dbReference type="ARBA" id="ARBA00012483"/>
    </source>
</evidence>
<organism evidence="6">
    <name type="scientific">Brachypodium distachyon</name>
    <name type="common">Purple false brome</name>
    <name type="synonym">Trachynia distachya</name>
    <dbReference type="NCBI Taxonomy" id="15368"/>
    <lineage>
        <taxon>Eukaryota</taxon>
        <taxon>Viridiplantae</taxon>
        <taxon>Streptophyta</taxon>
        <taxon>Embryophyta</taxon>
        <taxon>Tracheophyta</taxon>
        <taxon>Spermatophyta</taxon>
        <taxon>Magnoliopsida</taxon>
        <taxon>Liliopsida</taxon>
        <taxon>Poales</taxon>
        <taxon>Poaceae</taxon>
        <taxon>BOP clade</taxon>
        <taxon>Pooideae</taxon>
        <taxon>Stipodae</taxon>
        <taxon>Brachypodieae</taxon>
        <taxon>Brachypodium</taxon>
    </lineage>
</organism>
<dbReference type="RefSeq" id="XP_014751325.1">
    <property type="nucleotide sequence ID" value="XM_014895839.2"/>
</dbReference>
<evidence type="ECO:0000313" key="8">
    <source>
        <dbReference type="Proteomes" id="UP000008810"/>
    </source>
</evidence>
<protein>
    <recommendedName>
        <fullName evidence="2">RING-type E3 ubiquitin transferase</fullName>
        <ecNumber evidence="2">2.3.2.27</ecNumber>
    </recommendedName>
</protein>
<dbReference type="HOGENOM" id="CLU_566667_0_0_1"/>
<dbReference type="GO" id="GO:0061630">
    <property type="term" value="F:ubiquitin protein ligase activity"/>
    <property type="evidence" value="ECO:0007669"/>
    <property type="project" value="UniProtKB-EC"/>
</dbReference>
<dbReference type="EMBL" id="CM000884">
    <property type="protein sequence ID" value="PNT61064.1"/>
    <property type="molecule type" value="Genomic_DNA"/>
</dbReference>
<dbReference type="OrthoDB" id="638289at2759"/>
<feature type="compositionally biased region" description="Basic and acidic residues" evidence="4">
    <location>
        <begin position="7"/>
        <end position="28"/>
    </location>
</feature>
<reference evidence="7" key="3">
    <citation type="submission" date="2018-08" db="UniProtKB">
        <authorList>
            <consortium name="EnsemblPlants"/>
        </authorList>
    </citation>
    <scope>IDENTIFICATION</scope>
    <source>
        <strain evidence="7">cv. Bd21</strain>
    </source>
</reference>
<dbReference type="Gene3D" id="1.10.510.10">
    <property type="entry name" value="Transferase(Phosphotransferase) domain 1"/>
    <property type="match status" value="1"/>
</dbReference>
<reference evidence="6 7" key="1">
    <citation type="journal article" date="2010" name="Nature">
        <title>Genome sequencing and analysis of the model grass Brachypodium distachyon.</title>
        <authorList>
            <consortium name="International Brachypodium Initiative"/>
        </authorList>
    </citation>
    <scope>NUCLEOTIDE SEQUENCE [LARGE SCALE GENOMIC DNA]</scope>
    <source>
        <strain evidence="6">Bd21</strain>
        <strain evidence="7">cv. Bd21</strain>
    </source>
</reference>
<name>I1IXN5_BRADI</name>
<evidence type="ECO:0000313" key="7">
    <source>
        <dbReference type="EnsemblPlants" id="KQJ82589"/>
    </source>
</evidence>
<dbReference type="EMBL" id="CM000884">
    <property type="protein sequence ID" value="PNT61065.1"/>
    <property type="molecule type" value="Genomic_DNA"/>
</dbReference>